<evidence type="ECO:0000256" key="1">
    <source>
        <dbReference type="ARBA" id="ARBA00022617"/>
    </source>
</evidence>
<dbReference type="Gene3D" id="1.10.760.10">
    <property type="entry name" value="Cytochrome c-like domain"/>
    <property type="match status" value="1"/>
</dbReference>
<dbReference type="PROSITE" id="PS51007">
    <property type="entry name" value="CYTC"/>
    <property type="match status" value="1"/>
</dbReference>
<dbReference type="AlphaFoldDB" id="A0A519BEQ0"/>
<evidence type="ECO:0000256" key="4">
    <source>
        <dbReference type="PROSITE-ProRule" id="PRU00433"/>
    </source>
</evidence>
<dbReference type="Proteomes" id="UP000316562">
    <property type="component" value="Unassembled WGS sequence"/>
</dbReference>
<organism evidence="7 8">
    <name type="scientific">Acididesulfobacter guangdongensis</name>
    <dbReference type="NCBI Taxonomy" id="2597225"/>
    <lineage>
        <taxon>Bacteria</taxon>
        <taxon>Deltaproteobacteria</taxon>
        <taxon>Candidatus Acidulodesulfobacterales</taxon>
        <taxon>Candidatus Acididesulfobacter</taxon>
    </lineage>
</organism>
<evidence type="ECO:0000256" key="5">
    <source>
        <dbReference type="SAM" id="Phobius"/>
    </source>
</evidence>
<dbReference type="GO" id="GO:0020037">
    <property type="term" value="F:heme binding"/>
    <property type="evidence" value="ECO:0007669"/>
    <property type="project" value="InterPro"/>
</dbReference>
<protein>
    <submittedName>
        <fullName evidence="7">Cytochrome c</fullName>
    </submittedName>
</protein>
<sequence length="120" mass="13118">MNKKTRFLDSIIKISVGLFFLVSIFIILAAYSTKADANSSISGAALFKSKGCIACHTINGKGGKVGPNLSHIGSNNLSYHWMKKQLTDPAAHFRNNIMPSFKSMSPAKIKILVNYLESLK</sequence>
<dbReference type="EMBL" id="SGBC01000004">
    <property type="protein sequence ID" value="RZD15739.1"/>
    <property type="molecule type" value="Genomic_DNA"/>
</dbReference>
<dbReference type="Pfam" id="PF00034">
    <property type="entry name" value="Cytochrom_C"/>
    <property type="match status" value="1"/>
</dbReference>
<feature type="domain" description="Cytochrome c" evidence="6">
    <location>
        <begin position="38"/>
        <end position="120"/>
    </location>
</feature>
<keyword evidence="3 4" id="KW-0408">Iron</keyword>
<keyword evidence="5" id="KW-0472">Membrane</keyword>
<comment type="caution">
    <text evidence="7">The sequence shown here is derived from an EMBL/GenBank/DDBJ whole genome shotgun (WGS) entry which is preliminary data.</text>
</comment>
<gene>
    <name evidence="7" type="ORF">EVJ46_09470</name>
</gene>
<evidence type="ECO:0000256" key="2">
    <source>
        <dbReference type="ARBA" id="ARBA00022723"/>
    </source>
</evidence>
<evidence type="ECO:0000313" key="7">
    <source>
        <dbReference type="EMBL" id="RZD15739.1"/>
    </source>
</evidence>
<dbReference type="InterPro" id="IPR009056">
    <property type="entry name" value="Cyt_c-like_dom"/>
</dbReference>
<name>A0A519BEQ0_ACIG2</name>
<evidence type="ECO:0000259" key="6">
    <source>
        <dbReference type="PROSITE" id="PS51007"/>
    </source>
</evidence>
<dbReference type="SUPFAM" id="SSF46626">
    <property type="entry name" value="Cytochrome c"/>
    <property type="match status" value="1"/>
</dbReference>
<proteinExistence type="predicted"/>
<dbReference type="GO" id="GO:0046872">
    <property type="term" value="F:metal ion binding"/>
    <property type="evidence" value="ECO:0007669"/>
    <property type="project" value="UniProtKB-KW"/>
</dbReference>
<accession>A0A519BEQ0</accession>
<keyword evidence="1 4" id="KW-0349">Heme</keyword>
<dbReference type="InterPro" id="IPR036909">
    <property type="entry name" value="Cyt_c-like_dom_sf"/>
</dbReference>
<reference evidence="7 8" key="1">
    <citation type="journal article" date="2019" name="ISME J.">
        <title>Insights into ecological role of a new deltaproteobacterial order Candidatus Acidulodesulfobacterales by metagenomics and metatranscriptomics.</title>
        <authorList>
            <person name="Tan S."/>
            <person name="Liu J."/>
            <person name="Fang Y."/>
            <person name="Hedlund B.P."/>
            <person name="Lian Z.H."/>
            <person name="Huang L.Y."/>
            <person name="Li J.T."/>
            <person name="Huang L.N."/>
            <person name="Li W.J."/>
            <person name="Jiang H.C."/>
            <person name="Dong H.L."/>
            <person name="Shu W.S."/>
        </authorList>
    </citation>
    <scope>NUCLEOTIDE SEQUENCE [LARGE SCALE GENOMIC DNA]</scope>
    <source>
        <strain evidence="7">AP2</strain>
    </source>
</reference>
<evidence type="ECO:0000313" key="8">
    <source>
        <dbReference type="Proteomes" id="UP000316562"/>
    </source>
</evidence>
<keyword evidence="5" id="KW-0812">Transmembrane</keyword>
<keyword evidence="5" id="KW-1133">Transmembrane helix</keyword>
<evidence type="ECO:0000256" key="3">
    <source>
        <dbReference type="ARBA" id="ARBA00023004"/>
    </source>
</evidence>
<feature type="transmembrane region" description="Helical" evidence="5">
    <location>
        <begin position="12"/>
        <end position="31"/>
    </location>
</feature>
<keyword evidence="2 4" id="KW-0479">Metal-binding</keyword>
<dbReference type="GO" id="GO:0009055">
    <property type="term" value="F:electron transfer activity"/>
    <property type="evidence" value="ECO:0007669"/>
    <property type="project" value="InterPro"/>
</dbReference>